<gene>
    <name evidence="2" type="ORF">F8M41_017879</name>
</gene>
<organism evidence="2 3">
    <name type="scientific">Gigaspora margarita</name>
    <dbReference type="NCBI Taxonomy" id="4874"/>
    <lineage>
        <taxon>Eukaryota</taxon>
        <taxon>Fungi</taxon>
        <taxon>Fungi incertae sedis</taxon>
        <taxon>Mucoromycota</taxon>
        <taxon>Glomeromycotina</taxon>
        <taxon>Glomeromycetes</taxon>
        <taxon>Diversisporales</taxon>
        <taxon>Gigasporaceae</taxon>
        <taxon>Gigaspora</taxon>
    </lineage>
</organism>
<protein>
    <submittedName>
        <fullName evidence="2">Uncharacterized protein</fullName>
    </submittedName>
</protein>
<comment type="caution">
    <text evidence="2">The sequence shown here is derived from an EMBL/GenBank/DDBJ whole genome shotgun (WGS) entry which is preliminary data.</text>
</comment>
<evidence type="ECO:0000313" key="2">
    <source>
        <dbReference type="EMBL" id="KAF0512889.1"/>
    </source>
</evidence>
<keyword evidence="3" id="KW-1185">Reference proteome</keyword>
<sequence>MPPKRKSPPTSPHIANDNSYRPPSPPAIESEPEKKRRLDQKRKAVTKWYKTHPNNTIELSTSISTISNLATTSSTTLATNSTTTLAPILATTSTPTFTIVPTTTLATFTTSTILPPVASLELVTNLGGSQSFISTTLS</sequence>
<dbReference type="Proteomes" id="UP000439903">
    <property type="component" value="Unassembled WGS sequence"/>
</dbReference>
<dbReference type="AlphaFoldDB" id="A0A8H4AMB3"/>
<reference evidence="2 3" key="1">
    <citation type="journal article" date="2019" name="Environ. Microbiol.">
        <title>At the nexus of three kingdoms: the genome of the mycorrhizal fungus Gigaspora margarita provides insights into plant, endobacterial and fungal interactions.</title>
        <authorList>
            <person name="Venice F."/>
            <person name="Ghignone S."/>
            <person name="Salvioli di Fossalunga A."/>
            <person name="Amselem J."/>
            <person name="Novero M."/>
            <person name="Xianan X."/>
            <person name="Sedzielewska Toro K."/>
            <person name="Morin E."/>
            <person name="Lipzen A."/>
            <person name="Grigoriev I.V."/>
            <person name="Henrissat B."/>
            <person name="Martin F.M."/>
            <person name="Bonfante P."/>
        </authorList>
    </citation>
    <scope>NUCLEOTIDE SEQUENCE [LARGE SCALE GENOMIC DNA]</scope>
    <source>
        <strain evidence="2 3">BEG34</strain>
    </source>
</reference>
<accession>A0A8H4AMB3</accession>
<evidence type="ECO:0000256" key="1">
    <source>
        <dbReference type="SAM" id="MobiDB-lite"/>
    </source>
</evidence>
<feature type="region of interest" description="Disordered" evidence="1">
    <location>
        <begin position="1"/>
        <end position="41"/>
    </location>
</feature>
<name>A0A8H4AMB3_GIGMA</name>
<dbReference type="EMBL" id="WTPW01000419">
    <property type="protein sequence ID" value="KAF0512889.1"/>
    <property type="molecule type" value="Genomic_DNA"/>
</dbReference>
<proteinExistence type="predicted"/>
<evidence type="ECO:0000313" key="3">
    <source>
        <dbReference type="Proteomes" id="UP000439903"/>
    </source>
</evidence>